<evidence type="ECO:0000256" key="8">
    <source>
        <dbReference type="ARBA" id="ARBA00023034"/>
    </source>
</evidence>
<keyword evidence="7" id="KW-1133">Transmembrane helix</keyword>
<evidence type="ECO:0000256" key="6">
    <source>
        <dbReference type="ARBA" id="ARBA00022753"/>
    </source>
</evidence>
<name>A0AAD8L6I9_TARER</name>
<dbReference type="GO" id="GO:0010008">
    <property type="term" value="C:endosome membrane"/>
    <property type="evidence" value="ECO:0007669"/>
    <property type="project" value="UniProtKB-SubCell"/>
</dbReference>
<dbReference type="InterPro" id="IPR004240">
    <property type="entry name" value="EMP70"/>
</dbReference>
<sequence length="217" mass="25243">MVKRSHSSIQNTSLPFLLHRSIDTTVLLQHHHHRHNHRSLVTSSSPPSHAPPPIYLDVVLEYLRSLICCCRFVSFAAEEDKLRVKVNKLASTKTQLPYSYYSVLYCRPEKIVDSAENLGEVLRGDRIEILHMSFKCEFHRCVMLIHVLDCLGVGYSVSNYLIQYARTKEEKYFINNHLTFTVKYHKDPQTDSARIVGFEVNAFRWDTYLLMAVDQGW</sequence>
<evidence type="ECO:0000256" key="5">
    <source>
        <dbReference type="ARBA" id="ARBA00022729"/>
    </source>
</evidence>
<dbReference type="GO" id="GO:0000139">
    <property type="term" value="C:Golgi membrane"/>
    <property type="evidence" value="ECO:0007669"/>
    <property type="project" value="UniProtKB-SubCell"/>
</dbReference>
<evidence type="ECO:0000256" key="7">
    <source>
        <dbReference type="ARBA" id="ARBA00022989"/>
    </source>
</evidence>
<evidence type="ECO:0000256" key="2">
    <source>
        <dbReference type="ARBA" id="ARBA00004653"/>
    </source>
</evidence>
<dbReference type="Proteomes" id="UP001229421">
    <property type="component" value="Unassembled WGS sequence"/>
</dbReference>
<accession>A0AAD8L6I9</accession>
<comment type="subcellular location">
    <subcellularLocation>
        <location evidence="1">Endosome membrane</location>
        <topology evidence="1">Multi-pass membrane protein</topology>
    </subcellularLocation>
    <subcellularLocation>
        <location evidence="2">Golgi apparatus membrane</location>
        <topology evidence="2">Multi-pass membrane protein</topology>
    </subcellularLocation>
</comment>
<keyword evidence="4" id="KW-0812">Transmembrane</keyword>
<evidence type="ECO:0000256" key="1">
    <source>
        <dbReference type="ARBA" id="ARBA00004337"/>
    </source>
</evidence>
<dbReference type="GO" id="GO:0072657">
    <property type="term" value="P:protein localization to membrane"/>
    <property type="evidence" value="ECO:0007669"/>
    <property type="project" value="TreeGrafter"/>
</dbReference>
<evidence type="ECO:0000256" key="4">
    <source>
        <dbReference type="ARBA" id="ARBA00022692"/>
    </source>
</evidence>
<keyword evidence="12" id="KW-1185">Reference proteome</keyword>
<evidence type="ECO:0000256" key="10">
    <source>
        <dbReference type="RuleBase" id="RU363079"/>
    </source>
</evidence>
<evidence type="ECO:0000313" key="12">
    <source>
        <dbReference type="Proteomes" id="UP001229421"/>
    </source>
</evidence>
<evidence type="ECO:0000256" key="9">
    <source>
        <dbReference type="ARBA" id="ARBA00023136"/>
    </source>
</evidence>
<gene>
    <name evidence="11" type="ORF">QVD17_00844</name>
</gene>
<reference evidence="11" key="1">
    <citation type="journal article" date="2023" name="bioRxiv">
        <title>Improved chromosome-level genome assembly for marigold (Tagetes erecta).</title>
        <authorList>
            <person name="Jiang F."/>
            <person name="Yuan L."/>
            <person name="Wang S."/>
            <person name="Wang H."/>
            <person name="Xu D."/>
            <person name="Wang A."/>
            <person name="Fan W."/>
        </authorList>
    </citation>
    <scope>NUCLEOTIDE SEQUENCE</scope>
    <source>
        <strain evidence="11">WSJ</strain>
        <tissue evidence="11">Leaf</tissue>
    </source>
</reference>
<evidence type="ECO:0000313" key="11">
    <source>
        <dbReference type="EMBL" id="KAK1435084.1"/>
    </source>
</evidence>
<organism evidence="11 12">
    <name type="scientific">Tagetes erecta</name>
    <name type="common">African marigold</name>
    <dbReference type="NCBI Taxonomy" id="13708"/>
    <lineage>
        <taxon>Eukaryota</taxon>
        <taxon>Viridiplantae</taxon>
        <taxon>Streptophyta</taxon>
        <taxon>Embryophyta</taxon>
        <taxon>Tracheophyta</taxon>
        <taxon>Spermatophyta</taxon>
        <taxon>Magnoliopsida</taxon>
        <taxon>eudicotyledons</taxon>
        <taxon>Gunneridae</taxon>
        <taxon>Pentapetalae</taxon>
        <taxon>asterids</taxon>
        <taxon>campanulids</taxon>
        <taxon>Asterales</taxon>
        <taxon>Asteraceae</taxon>
        <taxon>Asteroideae</taxon>
        <taxon>Heliantheae alliance</taxon>
        <taxon>Tageteae</taxon>
        <taxon>Tagetes</taxon>
    </lineage>
</organism>
<protein>
    <recommendedName>
        <fullName evidence="10">Transmembrane 9 superfamily member</fullName>
    </recommendedName>
</protein>
<keyword evidence="9" id="KW-0472">Membrane</keyword>
<dbReference type="EMBL" id="JAUHHV010000001">
    <property type="protein sequence ID" value="KAK1435084.1"/>
    <property type="molecule type" value="Genomic_DNA"/>
</dbReference>
<keyword evidence="5" id="KW-0732">Signal</keyword>
<keyword evidence="8" id="KW-0333">Golgi apparatus</keyword>
<comment type="similarity">
    <text evidence="3 10">Belongs to the nonaspanin (TM9SF) (TC 9.A.2) family.</text>
</comment>
<dbReference type="PANTHER" id="PTHR10766">
    <property type="entry name" value="TRANSMEMBRANE 9 SUPERFAMILY PROTEIN"/>
    <property type="match status" value="1"/>
</dbReference>
<comment type="caution">
    <text evidence="11">The sequence shown here is derived from an EMBL/GenBank/DDBJ whole genome shotgun (WGS) entry which is preliminary data.</text>
</comment>
<dbReference type="PANTHER" id="PTHR10766:SF154">
    <property type="entry name" value="TRANSMEMBRANE 9 SUPERFAMILY MEMBER 10"/>
    <property type="match status" value="1"/>
</dbReference>
<evidence type="ECO:0000256" key="3">
    <source>
        <dbReference type="ARBA" id="ARBA00005227"/>
    </source>
</evidence>
<keyword evidence="6" id="KW-0967">Endosome</keyword>
<proteinExistence type="inferred from homology"/>
<dbReference type="Pfam" id="PF02990">
    <property type="entry name" value="EMP70"/>
    <property type="match status" value="1"/>
</dbReference>
<dbReference type="AlphaFoldDB" id="A0AAD8L6I9"/>